<dbReference type="RefSeq" id="WP_345266232.1">
    <property type="nucleotide sequence ID" value="NZ_BAABHB010000003.1"/>
</dbReference>
<evidence type="ECO:0000313" key="2">
    <source>
        <dbReference type="Proteomes" id="UP001500936"/>
    </source>
</evidence>
<name>A0ABP8KA38_9BACT</name>
<gene>
    <name evidence="1" type="ORF">GCM10023187_18350</name>
</gene>
<organism evidence="1 2">
    <name type="scientific">Nibrella viscosa</name>
    <dbReference type="NCBI Taxonomy" id="1084524"/>
    <lineage>
        <taxon>Bacteria</taxon>
        <taxon>Pseudomonadati</taxon>
        <taxon>Bacteroidota</taxon>
        <taxon>Cytophagia</taxon>
        <taxon>Cytophagales</taxon>
        <taxon>Spirosomataceae</taxon>
        <taxon>Nibrella</taxon>
    </lineage>
</organism>
<comment type="caution">
    <text evidence="1">The sequence shown here is derived from an EMBL/GenBank/DDBJ whole genome shotgun (WGS) entry which is preliminary data.</text>
</comment>
<dbReference type="Proteomes" id="UP001500936">
    <property type="component" value="Unassembled WGS sequence"/>
</dbReference>
<protein>
    <submittedName>
        <fullName evidence="1">Uncharacterized protein</fullName>
    </submittedName>
</protein>
<sequence length="75" mass="8386">MNAYETASAFNYLFQPGDILLVQDAFGGKFLDTLTRPARVLGEEPYIELQSHRYMVNVSNVVGKFENDTGLGRIS</sequence>
<accession>A0ABP8KA38</accession>
<proteinExistence type="predicted"/>
<dbReference type="EMBL" id="BAABHB010000003">
    <property type="protein sequence ID" value="GAA4402832.1"/>
    <property type="molecule type" value="Genomic_DNA"/>
</dbReference>
<reference evidence="2" key="1">
    <citation type="journal article" date="2019" name="Int. J. Syst. Evol. Microbiol.">
        <title>The Global Catalogue of Microorganisms (GCM) 10K type strain sequencing project: providing services to taxonomists for standard genome sequencing and annotation.</title>
        <authorList>
            <consortium name="The Broad Institute Genomics Platform"/>
            <consortium name="The Broad Institute Genome Sequencing Center for Infectious Disease"/>
            <person name="Wu L."/>
            <person name="Ma J."/>
        </authorList>
    </citation>
    <scope>NUCLEOTIDE SEQUENCE [LARGE SCALE GENOMIC DNA]</scope>
    <source>
        <strain evidence="2">JCM 17925</strain>
    </source>
</reference>
<keyword evidence="2" id="KW-1185">Reference proteome</keyword>
<evidence type="ECO:0000313" key="1">
    <source>
        <dbReference type="EMBL" id="GAA4402832.1"/>
    </source>
</evidence>